<evidence type="ECO:0000256" key="1">
    <source>
        <dbReference type="SAM" id="MobiDB-lite"/>
    </source>
</evidence>
<dbReference type="Proteomes" id="UP001589710">
    <property type="component" value="Unassembled WGS sequence"/>
</dbReference>
<gene>
    <name evidence="2" type="ORF">ACFFTL_06685</name>
</gene>
<dbReference type="RefSeq" id="WP_345517182.1">
    <property type="nucleotide sequence ID" value="NZ_BAAAXD010000044.1"/>
</dbReference>
<evidence type="ECO:0000313" key="3">
    <source>
        <dbReference type="Proteomes" id="UP001589710"/>
    </source>
</evidence>
<feature type="region of interest" description="Disordered" evidence="1">
    <location>
        <begin position="22"/>
        <end position="80"/>
    </location>
</feature>
<organism evidence="2 3">
    <name type="scientific">Streptomyces yanii</name>
    <dbReference type="NCBI Taxonomy" id="78510"/>
    <lineage>
        <taxon>Bacteria</taxon>
        <taxon>Bacillati</taxon>
        <taxon>Actinomycetota</taxon>
        <taxon>Actinomycetes</taxon>
        <taxon>Kitasatosporales</taxon>
        <taxon>Streptomycetaceae</taxon>
        <taxon>Streptomyces</taxon>
    </lineage>
</organism>
<comment type="caution">
    <text evidence="2">The sequence shown here is derived from an EMBL/GenBank/DDBJ whole genome shotgun (WGS) entry which is preliminary data.</text>
</comment>
<reference evidence="2 3" key="1">
    <citation type="submission" date="2024-09" db="EMBL/GenBank/DDBJ databases">
        <authorList>
            <person name="Sun Q."/>
            <person name="Mori K."/>
        </authorList>
    </citation>
    <scope>NUCLEOTIDE SEQUENCE [LARGE SCALE GENOMIC DNA]</scope>
    <source>
        <strain evidence="2 3">JCM 3331</strain>
    </source>
</reference>
<feature type="compositionally biased region" description="Basic and acidic residues" evidence="1">
    <location>
        <begin position="24"/>
        <end position="41"/>
    </location>
</feature>
<accession>A0ABV5R407</accession>
<sequence>MTCLPELSETVEWVALRLSRLRSRHEAEADQRDARGPPERARRVRGTAAMSGPGTMVSGPRTPSAAVKRVSTLPAFSRPN</sequence>
<dbReference type="EMBL" id="JBHMCG010000031">
    <property type="protein sequence ID" value="MFB9572017.1"/>
    <property type="molecule type" value="Genomic_DNA"/>
</dbReference>
<evidence type="ECO:0000313" key="2">
    <source>
        <dbReference type="EMBL" id="MFB9572017.1"/>
    </source>
</evidence>
<protein>
    <submittedName>
        <fullName evidence="2">Uncharacterized protein</fullName>
    </submittedName>
</protein>
<name>A0ABV5R407_9ACTN</name>
<keyword evidence="3" id="KW-1185">Reference proteome</keyword>
<proteinExistence type="predicted"/>